<proteinExistence type="predicted"/>
<protein>
    <submittedName>
        <fullName evidence="1">Uncharacterized protein</fullName>
    </submittedName>
</protein>
<comment type="caution">
    <text evidence="1">The sequence shown here is derived from an EMBL/GenBank/DDBJ whole genome shotgun (WGS) entry which is preliminary data.</text>
</comment>
<dbReference type="AlphaFoldDB" id="A0ABD0X541"/>
<gene>
    <name evidence="1" type="ORF">UPYG_G00217290</name>
</gene>
<organism evidence="1 2">
    <name type="scientific">Umbra pygmaea</name>
    <name type="common">Eastern mudminnow</name>
    <dbReference type="NCBI Taxonomy" id="75934"/>
    <lineage>
        <taxon>Eukaryota</taxon>
        <taxon>Metazoa</taxon>
        <taxon>Chordata</taxon>
        <taxon>Craniata</taxon>
        <taxon>Vertebrata</taxon>
        <taxon>Euteleostomi</taxon>
        <taxon>Actinopterygii</taxon>
        <taxon>Neopterygii</taxon>
        <taxon>Teleostei</taxon>
        <taxon>Protacanthopterygii</taxon>
        <taxon>Esociformes</taxon>
        <taxon>Umbridae</taxon>
        <taxon>Umbra</taxon>
    </lineage>
</organism>
<name>A0ABD0X541_UMBPY</name>
<dbReference type="Proteomes" id="UP001557470">
    <property type="component" value="Unassembled WGS sequence"/>
</dbReference>
<accession>A0ABD0X541</accession>
<reference evidence="1 2" key="1">
    <citation type="submission" date="2024-06" db="EMBL/GenBank/DDBJ databases">
        <authorList>
            <person name="Pan Q."/>
            <person name="Wen M."/>
            <person name="Jouanno E."/>
            <person name="Zahm M."/>
            <person name="Klopp C."/>
            <person name="Cabau C."/>
            <person name="Louis A."/>
            <person name="Berthelot C."/>
            <person name="Parey E."/>
            <person name="Roest Crollius H."/>
            <person name="Montfort J."/>
            <person name="Robinson-Rechavi M."/>
            <person name="Bouchez O."/>
            <person name="Lampietro C."/>
            <person name="Lopez Roques C."/>
            <person name="Donnadieu C."/>
            <person name="Postlethwait J."/>
            <person name="Bobe J."/>
            <person name="Verreycken H."/>
            <person name="Guiguen Y."/>
        </authorList>
    </citation>
    <scope>NUCLEOTIDE SEQUENCE [LARGE SCALE GENOMIC DNA]</scope>
    <source>
        <strain evidence="1">Up_M1</strain>
        <tissue evidence="1">Testis</tissue>
    </source>
</reference>
<dbReference type="EMBL" id="JAGEUA010000006">
    <property type="protein sequence ID" value="KAL0974221.1"/>
    <property type="molecule type" value="Genomic_DNA"/>
</dbReference>
<evidence type="ECO:0000313" key="1">
    <source>
        <dbReference type="EMBL" id="KAL0974221.1"/>
    </source>
</evidence>
<sequence>MLGYECQLTFTYHPEEEDDYRLRFSSDTNSWPVFDPDHEASQRAPELVCRVEATQLKRAAQSILHIQTFMLSKYIACTLQNFPSLWP</sequence>
<evidence type="ECO:0000313" key="2">
    <source>
        <dbReference type="Proteomes" id="UP001557470"/>
    </source>
</evidence>
<keyword evidence="2" id="KW-1185">Reference proteome</keyword>